<organism evidence="1 2">
    <name type="scientific">Hexamita inflata</name>
    <dbReference type="NCBI Taxonomy" id="28002"/>
    <lineage>
        <taxon>Eukaryota</taxon>
        <taxon>Metamonada</taxon>
        <taxon>Diplomonadida</taxon>
        <taxon>Hexamitidae</taxon>
        <taxon>Hexamitinae</taxon>
        <taxon>Hexamita</taxon>
    </lineage>
</organism>
<keyword evidence="2" id="KW-1185">Reference proteome</keyword>
<evidence type="ECO:0000313" key="2">
    <source>
        <dbReference type="Proteomes" id="UP001642409"/>
    </source>
</evidence>
<evidence type="ECO:0000313" key="1">
    <source>
        <dbReference type="EMBL" id="CAL5980109.1"/>
    </source>
</evidence>
<proteinExistence type="predicted"/>
<sequence length="179" mass="20746">MLVQSGYQTQLNAVKKKNELLDELTHVMMPKLQGTELNNLQHEQKKLNLNIIYSIMLPTVMTRPRTNYNQNAFQQSKLLLSTTQSGMVLLNFINRNMRKNILERKGSSMRGVWKRTFRMQSEDKQKYEKIPGQFRNHMNIINIKQQASTPVSALLKCSNKYFLQGPVKITALIQTLCST</sequence>
<comment type="caution">
    <text evidence="1">The sequence shown here is derived from an EMBL/GenBank/DDBJ whole genome shotgun (WGS) entry which is preliminary data.</text>
</comment>
<gene>
    <name evidence="1" type="ORF">HINF_LOCUS6027</name>
</gene>
<dbReference type="EMBL" id="CAXDID020000011">
    <property type="protein sequence ID" value="CAL5980109.1"/>
    <property type="molecule type" value="Genomic_DNA"/>
</dbReference>
<name>A0ABP1GZ92_9EUKA</name>
<protein>
    <submittedName>
        <fullName evidence="1">Hypothetical_protein</fullName>
    </submittedName>
</protein>
<accession>A0ABP1GZ92</accession>
<reference evidence="1 2" key="1">
    <citation type="submission" date="2024-07" db="EMBL/GenBank/DDBJ databases">
        <authorList>
            <person name="Akdeniz Z."/>
        </authorList>
    </citation>
    <scope>NUCLEOTIDE SEQUENCE [LARGE SCALE GENOMIC DNA]</scope>
</reference>
<dbReference type="Proteomes" id="UP001642409">
    <property type="component" value="Unassembled WGS sequence"/>
</dbReference>